<evidence type="ECO:0008006" key="3">
    <source>
        <dbReference type="Google" id="ProtNLM"/>
    </source>
</evidence>
<organism evidence="1 2">
    <name type="scientific">Fusobacterium nucleatum subsp. polymorphum</name>
    <name type="common">Fusobacterium polymorphum</name>
    <dbReference type="NCBI Taxonomy" id="76857"/>
    <lineage>
        <taxon>Bacteria</taxon>
        <taxon>Fusobacteriati</taxon>
        <taxon>Fusobacteriota</taxon>
        <taxon>Fusobacteriia</taxon>
        <taxon>Fusobacteriales</taxon>
        <taxon>Fusobacteriaceae</taxon>
        <taxon>Fusobacterium</taxon>
    </lineage>
</organism>
<feature type="non-terminal residue" evidence="1">
    <location>
        <position position="242"/>
    </location>
</feature>
<sequence>MFKNSNVAVASYAESDLSTLTGSSISGFNIVDKTGTHEYNDYLLYKSKLTADPGTTYAQFKGIALSNSSVINDTTLSTSDNNVNLMAQENTDTLAWVNLINNKTIELTGTNSLAMYASNGKIKNSAGANITIGDTGTAIYGKNKGAGDTDIENSGEITVGQGSTAIYAEDYTTTGLENKGTITLAGDNGIGMSYKPNLTSATTFENAGKIISTASKGTGMFASKDANSVQYTTLNSDTISLG</sequence>
<accession>A0A2C6C4C9</accession>
<dbReference type="Proteomes" id="UP000221852">
    <property type="component" value="Unassembled WGS sequence"/>
</dbReference>
<comment type="caution">
    <text evidence="1">The sequence shown here is derived from an EMBL/GenBank/DDBJ whole genome shotgun (WGS) entry which is preliminary data.</text>
</comment>
<gene>
    <name evidence="1" type="ORF">CBG59_13085</name>
</gene>
<evidence type="ECO:0000313" key="1">
    <source>
        <dbReference type="EMBL" id="PHI10922.1"/>
    </source>
</evidence>
<protein>
    <recommendedName>
        <fullName evidence="3">Autotransporter outer membrane beta-barrel domain-containing protein</fullName>
    </recommendedName>
</protein>
<dbReference type="AlphaFoldDB" id="A0A2C6C4C9"/>
<name>A0A2C6C4C9_FUSNP</name>
<dbReference type="EMBL" id="NIRQ01000015">
    <property type="protein sequence ID" value="PHI10922.1"/>
    <property type="molecule type" value="Genomic_DNA"/>
</dbReference>
<reference evidence="1 2" key="1">
    <citation type="submission" date="2017-06" db="EMBL/GenBank/DDBJ databases">
        <title>Draft genome sequence of Fusobacterium nucleatum subsp. polymorphum KCOM 1330 (=ChDC F330).</title>
        <authorList>
            <person name="Kook J.-K."/>
            <person name="Park S.-N."/>
            <person name="Lim Y.K."/>
            <person name="Roh H."/>
        </authorList>
    </citation>
    <scope>NUCLEOTIDE SEQUENCE [LARGE SCALE GENOMIC DNA]</scope>
    <source>
        <strain evidence="2">KCOM 1330 (ChDC F330)</strain>
    </source>
</reference>
<evidence type="ECO:0000313" key="2">
    <source>
        <dbReference type="Proteomes" id="UP000221852"/>
    </source>
</evidence>
<proteinExistence type="predicted"/>